<evidence type="ECO:0000259" key="1">
    <source>
        <dbReference type="Pfam" id="PF17109"/>
    </source>
</evidence>
<feature type="domain" description="Fungal STAND N-terminal Goodbye" evidence="1">
    <location>
        <begin position="18"/>
        <end position="142"/>
    </location>
</feature>
<dbReference type="AlphaFoldDB" id="A0A9P5JYP6"/>
<dbReference type="OrthoDB" id="3282954at2759"/>
<sequence>MSQTSPEAASHSNYQAIFDSALEVYKKKTGKDLTSHPLLGSFENCQSPDAILTVLHAQIFGSGQPQSSGDKLLAQLNPTINVLSAFSVTIGGVVSSAYPPVGVIFTGIGILLSAASAVGASRDLLLGLFERIENIFRRLEIYVNVPRTSGMTDVIVKVMVEVLSILAIATKEINQRRTKIFLKKLAGKTEIEDALRRLEEVTLEEARMAAAEALKAIHGVGSNVQDTLKAVEDRMRDMEGVLQGVGDKLQGVDDRVKNMSDKAINSGEKTGAETPNNFDAVAAEDLKNTHGIDDEVIGSRVIDGAQVIPNQSFTSC</sequence>
<protein>
    <recommendedName>
        <fullName evidence="1">Fungal STAND N-terminal Goodbye domain-containing protein</fullName>
    </recommendedName>
</protein>
<dbReference type="Pfam" id="PF17109">
    <property type="entry name" value="Goodbye"/>
    <property type="match status" value="1"/>
</dbReference>
<accession>A0A9P5JYP6</accession>
<dbReference type="InterPro" id="IPR031350">
    <property type="entry name" value="Goodbye_dom"/>
</dbReference>
<proteinExistence type="predicted"/>
<organism evidence="2 3">
    <name type="scientific">Russula ochroleuca</name>
    <dbReference type="NCBI Taxonomy" id="152965"/>
    <lineage>
        <taxon>Eukaryota</taxon>
        <taxon>Fungi</taxon>
        <taxon>Dikarya</taxon>
        <taxon>Basidiomycota</taxon>
        <taxon>Agaricomycotina</taxon>
        <taxon>Agaricomycetes</taxon>
        <taxon>Russulales</taxon>
        <taxon>Russulaceae</taxon>
        <taxon>Russula</taxon>
    </lineage>
</organism>
<name>A0A9P5JYP6_9AGAM</name>
<comment type="caution">
    <text evidence="2">The sequence shown here is derived from an EMBL/GenBank/DDBJ whole genome shotgun (WGS) entry which is preliminary data.</text>
</comment>
<dbReference type="Proteomes" id="UP000759537">
    <property type="component" value="Unassembled WGS sequence"/>
</dbReference>
<keyword evidence="3" id="KW-1185">Reference proteome</keyword>
<gene>
    <name evidence="2" type="ORF">DFH94DRAFT_684803</name>
</gene>
<reference evidence="2" key="1">
    <citation type="submission" date="2019-10" db="EMBL/GenBank/DDBJ databases">
        <authorList>
            <consortium name="DOE Joint Genome Institute"/>
            <person name="Kuo A."/>
            <person name="Miyauchi S."/>
            <person name="Kiss E."/>
            <person name="Drula E."/>
            <person name="Kohler A."/>
            <person name="Sanchez-Garcia M."/>
            <person name="Andreopoulos B."/>
            <person name="Barry K.W."/>
            <person name="Bonito G."/>
            <person name="Buee M."/>
            <person name="Carver A."/>
            <person name="Chen C."/>
            <person name="Cichocki N."/>
            <person name="Clum A."/>
            <person name="Culley D."/>
            <person name="Crous P.W."/>
            <person name="Fauchery L."/>
            <person name="Girlanda M."/>
            <person name="Hayes R."/>
            <person name="Keri Z."/>
            <person name="LaButti K."/>
            <person name="Lipzen A."/>
            <person name="Lombard V."/>
            <person name="Magnuson J."/>
            <person name="Maillard F."/>
            <person name="Morin E."/>
            <person name="Murat C."/>
            <person name="Nolan M."/>
            <person name="Ohm R."/>
            <person name="Pangilinan J."/>
            <person name="Pereira M."/>
            <person name="Perotto S."/>
            <person name="Peter M."/>
            <person name="Riley R."/>
            <person name="Sitrit Y."/>
            <person name="Stielow B."/>
            <person name="Szollosi G."/>
            <person name="Zifcakova L."/>
            <person name="Stursova M."/>
            <person name="Spatafora J.W."/>
            <person name="Tedersoo L."/>
            <person name="Vaario L.-M."/>
            <person name="Yamada A."/>
            <person name="Yan M."/>
            <person name="Wang P."/>
            <person name="Xu J."/>
            <person name="Bruns T."/>
            <person name="Baldrian P."/>
            <person name="Vilgalys R."/>
            <person name="Henrissat B."/>
            <person name="Grigoriev I.V."/>
            <person name="Hibbett D."/>
            <person name="Nagy L.G."/>
            <person name="Martin F.M."/>
        </authorList>
    </citation>
    <scope>NUCLEOTIDE SEQUENCE</scope>
    <source>
        <strain evidence="2">Prilba</strain>
    </source>
</reference>
<reference evidence="2" key="2">
    <citation type="journal article" date="2020" name="Nat. Commun.">
        <title>Large-scale genome sequencing of mycorrhizal fungi provides insights into the early evolution of symbiotic traits.</title>
        <authorList>
            <person name="Miyauchi S."/>
            <person name="Kiss E."/>
            <person name="Kuo A."/>
            <person name="Drula E."/>
            <person name="Kohler A."/>
            <person name="Sanchez-Garcia M."/>
            <person name="Morin E."/>
            <person name="Andreopoulos B."/>
            <person name="Barry K.W."/>
            <person name="Bonito G."/>
            <person name="Buee M."/>
            <person name="Carver A."/>
            <person name="Chen C."/>
            <person name="Cichocki N."/>
            <person name="Clum A."/>
            <person name="Culley D."/>
            <person name="Crous P.W."/>
            <person name="Fauchery L."/>
            <person name="Girlanda M."/>
            <person name="Hayes R.D."/>
            <person name="Keri Z."/>
            <person name="LaButti K."/>
            <person name="Lipzen A."/>
            <person name="Lombard V."/>
            <person name="Magnuson J."/>
            <person name="Maillard F."/>
            <person name="Murat C."/>
            <person name="Nolan M."/>
            <person name="Ohm R.A."/>
            <person name="Pangilinan J."/>
            <person name="Pereira M.F."/>
            <person name="Perotto S."/>
            <person name="Peter M."/>
            <person name="Pfister S."/>
            <person name="Riley R."/>
            <person name="Sitrit Y."/>
            <person name="Stielow J.B."/>
            <person name="Szollosi G."/>
            <person name="Zifcakova L."/>
            <person name="Stursova M."/>
            <person name="Spatafora J.W."/>
            <person name="Tedersoo L."/>
            <person name="Vaario L.M."/>
            <person name="Yamada A."/>
            <person name="Yan M."/>
            <person name="Wang P."/>
            <person name="Xu J."/>
            <person name="Bruns T."/>
            <person name="Baldrian P."/>
            <person name="Vilgalys R."/>
            <person name="Dunand C."/>
            <person name="Henrissat B."/>
            <person name="Grigoriev I.V."/>
            <person name="Hibbett D."/>
            <person name="Nagy L.G."/>
            <person name="Martin F.M."/>
        </authorList>
    </citation>
    <scope>NUCLEOTIDE SEQUENCE</scope>
    <source>
        <strain evidence="2">Prilba</strain>
    </source>
</reference>
<dbReference type="EMBL" id="WHVB01000022">
    <property type="protein sequence ID" value="KAF8471652.1"/>
    <property type="molecule type" value="Genomic_DNA"/>
</dbReference>
<evidence type="ECO:0000313" key="2">
    <source>
        <dbReference type="EMBL" id="KAF8471652.1"/>
    </source>
</evidence>
<evidence type="ECO:0000313" key="3">
    <source>
        <dbReference type="Proteomes" id="UP000759537"/>
    </source>
</evidence>